<reference evidence="12 13" key="1">
    <citation type="journal article" date="2015" name="Int. J. Syst. Evol. Microbiol.">
        <title>Erwinia iniecta sp. nov., isolated from Russian wheat aphids (Diuraphis noxia).</title>
        <authorList>
            <person name="Campillo T."/>
            <person name="Luna E."/>
            <person name="Portier P."/>
            <person name="Fischer-Le Saux M."/>
            <person name="Lapitan N."/>
            <person name="Tisserat N.A."/>
            <person name="Leach J.E."/>
        </authorList>
    </citation>
    <scope>NUCLEOTIDE SEQUENCE [LARGE SCALE GENOMIC DNA]</scope>
    <source>
        <strain evidence="10 13">B120</strain>
        <strain evidence="11 12">B149</strain>
    </source>
</reference>
<keyword evidence="3 7" id="KW-0479">Metal-binding</keyword>
<evidence type="ECO:0000259" key="9">
    <source>
        <dbReference type="PROSITE" id="PS50905"/>
    </source>
</evidence>
<dbReference type="Proteomes" id="UP000037088">
    <property type="component" value="Unassembled WGS sequence"/>
</dbReference>
<evidence type="ECO:0000256" key="5">
    <source>
        <dbReference type="ARBA" id="ARBA00023004"/>
    </source>
</evidence>
<gene>
    <name evidence="10" type="ORF">NG42_10230</name>
    <name evidence="11" type="ORF">NG43_06775</name>
</gene>
<feature type="binding site" evidence="7">
    <location>
        <position position="94"/>
    </location>
    <ligand>
        <name>Fe cation</name>
        <dbReference type="ChEBI" id="CHEBI:24875"/>
        <label>1</label>
    </ligand>
</feature>
<comment type="catalytic activity">
    <reaction evidence="8">
        <text>4 Fe(2+) + O2 + 6 H2O = 4 iron(III) oxide-hydroxide + 12 H(+)</text>
        <dbReference type="Rhea" id="RHEA:11972"/>
        <dbReference type="ChEBI" id="CHEBI:15377"/>
        <dbReference type="ChEBI" id="CHEBI:15378"/>
        <dbReference type="ChEBI" id="CHEBI:15379"/>
        <dbReference type="ChEBI" id="CHEBI:29033"/>
        <dbReference type="ChEBI" id="CHEBI:78619"/>
        <dbReference type="EC" id="1.16.3.2"/>
    </reaction>
</comment>
<dbReference type="Gene3D" id="1.20.1260.10">
    <property type="match status" value="1"/>
</dbReference>
<evidence type="ECO:0000256" key="6">
    <source>
        <dbReference type="ARBA" id="ARBA00061982"/>
    </source>
</evidence>
<keyword evidence="4" id="KW-0560">Oxidoreductase</keyword>
<dbReference type="GO" id="GO:0005829">
    <property type="term" value="C:cytosol"/>
    <property type="evidence" value="ECO:0007669"/>
    <property type="project" value="TreeGrafter"/>
</dbReference>
<evidence type="ECO:0000256" key="1">
    <source>
        <dbReference type="ARBA" id="ARBA00006950"/>
    </source>
</evidence>
<dbReference type="GO" id="GO:0042802">
    <property type="term" value="F:identical protein binding"/>
    <property type="evidence" value="ECO:0007669"/>
    <property type="project" value="UniProtKB-ARBA"/>
</dbReference>
<dbReference type="AlphaFoldDB" id="A0A0L7TFM1"/>
<dbReference type="Proteomes" id="UP000036851">
    <property type="component" value="Unassembled WGS sequence"/>
</dbReference>
<dbReference type="InterPro" id="IPR012347">
    <property type="entry name" value="Ferritin-like"/>
</dbReference>
<comment type="similarity">
    <text evidence="1 8">Belongs to the ferritin family. Prokaryotic subfamily.</text>
</comment>
<feature type="binding site" evidence="7">
    <location>
        <position position="17"/>
    </location>
    <ligand>
        <name>Fe cation</name>
        <dbReference type="ChEBI" id="CHEBI:24875"/>
        <label>1</label>
    </ligand>
</feature>
<organism evidence="11 12">
    <name type="scientific">Winslowiella iniecta</name>
    <dbReference type="NCBI Taxonomy" id="1560201"/>
    <lineage>
        <taxon>Bacteria</taxon>
        <taxon>Pseudomonadati</taxon>
        <taxon>Pseudomonadota</taxon>
        <taxon>Gammaproteobacteria</taxon>
        <taxon>Enterobacterales</taxon>
        <taxon>Erwiniaceae</taxon>
        <taxon>Winslowiella</taxon>
    </lineage>
</organism>
<keyword evidence="13" id="KW-1185">Reference proteome</keyword>
<dbReference type="InterPro" id="IPR008331">
    <property type="entry name" value="Ferritin_DPS_dom"/>
</dbReference>
<protein>
    <recommendedName>
        <fullName evidence="8">Ferritin</fullName>
        <ecNumber evidence="8">1.16.3.2</ecNumber>
    </recommendedName>
</protein>
<keyword evidence="2 8" id="KW-0409">Iron storage</keyword>
<comment type="subunit">
    <text evidence="6">Homooligomer of 24 subunits that assemble into a spherical protein shell (12 +/- 1 nM diameter) that can sequester at least 2000 iron atoms.</text>
</comment>
<dbReference type="Pfam" id="PF00210">
    <property type="entry name" value="Ferritin"/>
    <property type="match status" value="1"/>
</dbReference>
<dbReference type="FunFam" id="1.20.1260.10:FF:000001">
    <property type="entry name" value="Non-heme ferritin"/>
    <property type="match status" value="1"/>
</dbReference>
<feature type="binding site" evidence="7">
    <location>
        <position position="127"/>
    </location>
    <ligand>
        <name>Fe cation</name>
        <dbReference type="ChEBI" id="CHEBI:24875"/>
        <label>1</label>
    </ligand>
</feature>
<dbReference type="RefSeq" id="WP_052899200.1">
    <property type="nucleotide sequence ID" value="NZ_JRXE01000012.1"/>
</dbReference>
<dbReference type="GO" id="GO:0008199">
    <property type="term" value="F:ferric iron binding"/>
    <property type="evidence" value="ECO:0007669"/>
    <property type="project" value="InterPro"/>
</dbReference>
<dbReference type="OrthoDB" id="9801481at2"/>
<evidence type="ECO:0000256" key="2">
    <source>
        <dbReference type="ARBA" id="ARBA00022434"/>
    </source>
</evidence>
<evidence type="ECO:0000313" key="12">
    <source>
        <dbReference type="Proteomes" id="UP000036851"/>
    </source>
</evidence>
<dbReference type="PANTHER" id="PTHR11431:SF127">
    <property type="entry name" value="BACTERIAL NON-HEME FERRITIN"/>
    <property type="match status" value="1"/>
</dbReference>
<dbReference type="NCBIfam" id="NF007638">
    <property type="entry name" value="PRK10304.1"/>
    <property type="match status" value="1"/>
</dbReference>
<evidence type="ECO:0000256" key="3">
    <source>
        <dbReference type="ARBA" id="ARBA00022723"/>
    </source>
</evidence>
<sequence length="170" mass="19223">MLTNEMTARLNDQLNLEFYSANLYLQMSAWCGDKGFEGAASFLKEHSREEMQHMQRLFDYLSDTGSMPVLGSIAAPPVSFNSLAEVFEQTYEHEQLITGKINELAHYAMTSQDYSTFNFLQWYVSEQHEEEKLFKSVLDKLALVGTSGKGLFFIDKDLAKMGAENHGPAA</sequence>
<dbReference type="GO" id="GO:0006826">
    <property type="term" value="P:iron ion transport"/>
    <property type="evidence" value="ECO:0007669"/>
    <property type="project" value="InterPro"/>
</dbReference>
<keyword evidence="8" id="KW-0963">Cytoplasm</keyword>
<feature type="domain" description="Ferritin-like diiron" evidence="9">
    <location>
        <begin position="1"/>
        <end position="145"/>
    </location>
</feature>
<dbReference type="InterPro" id="IPR009040">
    <property type="entry name" value="Ferritin-like_diiron"/>
</dbReference>
<evidence type="ECO:0000313" key="13">
    <source>
        <dbReference type="Proteomes" id="UP000037088"/>
    </source>
</evidence>
<feature type="binding site" evidence="7">
    <location>
        <position position="50"/>
    </location>
    <ligand>
        <name>Fe cation</name>
        <dbReference type="ChEBI" id="CHEBI:24875"/>
        <label>1</label>
    </ligand>
</feature>
<comment type="caution">
    <text evidence="11">The sequence shown here is derived from an EMBL/GenBank/DDBJ whole genome shotgun (WGS) entry which is preliminary data.</text>
</comment>
<evidence type="ECO:0000256" key="4">
    <source>
        <dbReference type="ARBA" id="ARBA00023002"/>
    </source>
</evidence>
<feature type="binding site" evidence="7">
    <location>
        <position position="53"/>
    </location>
    <ligand>
        <name>Fe cation</name>
        <dbReference type="ChEBI" id="CHEBI:24875"/>
        <label>1</label>
    </ligand>
</feature>
<dbReference type="CDD" id="cd01055">
    <property type="entry name" value="Nonheme_Ferritin"/>
    <property type="match status" value="1"/>
</dbReference>
<evidence type="ECO:0000256" key="7">
    <source>
        <dbReference type="PIRSR" id="PIRSR601519-1"/>
    </source>
</evidence>
<dbReference type="InterPro" id="IPR041719">
    <property type="entry name" value="Ferritin_prok"/>
</dbReference>
<comment type="subcellular location">
    <subcellularLocation>
        <location evidence="8">Cytoplasm</location>
    </subcellularLocation>
</comment>
<dbReference type="InterPro" id="IPR009078">
    <property type="entry name" value="Ferritin-like_SF"/>
</dbReference>
<evidence type="ECO:0000313" key="10">
    <source>
        <dbReference type="EMBL" id="KOC90147.1"/>
    </source>
</evidence>
<dbReference type="SUPFAM" id="SSF47240">
    <property type="entry name" value="Ferritin-like"/>
    <property type="match status" value="1"/>
</dbReference>
<dbReference type="EMBL" id="JRXF01000008">
    <property type="protein sequence ID" value="KOC94143.1"/>
    <property type="molecule type" value="Genomic_DNA"/>
</dbReference>
<dbReference type="GO" id="GO:0008198">
    <property type="term" value="F:ferrous iron binding"/>
    <property type="evidence" value="ECO:0007669"/>
    <property type="project" value="TreeGrafter"/>
</dbReference>
<proteinExistence type="inferred from homology"/>
<evidence type="ECO:0000256" key="8">
    <source>
        <dbReference type="RuleBase" id="RU361145"/>
    </source>
</evidence>
<accession>A0A0L7TFM1</accession>
<dbReference type="GO" id="GO:0004322">
    <property type="term" value="F:ferroxidase activity"/>
    <property type="evidence" value="ECO:0007669"/>
    <property type="project" value="TreeGrafter"/>
</dbReference>
<dbReference type="PANTHER" id="PTHR11431">
    <property type="entry name" value="FERRITIN"/>
    <property type="match status" value="1"/>
</dbReference>
<name>A0A0L7TFM1_9GAMM</name>
<dbReference type="EC" id="1.16.3.2" evidence="8"/>
<evidence type="ECO:0000313" key="11">
    <source>
        <dbReference type="EMBL" id="KOC94143.1"/>
    </source>
</evidence>
<dbReference type="GO" id="GO:0006879">
    <property type="term" value="P:intracellular iron ion homeostasis"/>
    <property type="evidence" value="ECO:0007669"/>
    <property type="project" value="UniProtKB-KW"/>
</dbReference>
<dbReference type="EMBL" id="JRXE01000012">
    <property type="protein sequence ID" value="KOC90147.1"/>
    <property type="molecule type" value="Genomic_DNA"/>
</dbReference>
<comment type="function">
    <text evidence="8">Iron-storage protein.</text>
</comment>
<dbReference type="InterPro" id="IPR001519">
    <property type="entry name" value="Ferritin"/>
</dbReference>
<dbReference type="PROSITE" id="PS50905">
    <property type="entry name" value="FERRITIN_LIKE"/>
    <property type="match status" value="1"/>
</dbReference>
<dbReference type="PATRIC" id="fig|1560201.3.peg.2177"/>
<keyword evidence="5 7" id="KW-0408">Iron</keyword>
<dbReference type="STRING" id="1560201.NG42_10230"/>